<organism evidence="1 2">
    <name type="scientific">Fusarium longipes</name>
    <dbReference type="NCBI Taxonomy" id="694270"/>
    <lineage>
        <taxon>Eukaryota</taxon>
        <taxon>Fungi</taxon>
        <taxon>Dikarya</taxon>
        <taxon>Ascomycota</taxon>
        <taxon>Pezizomycotina</taxon>
        <taxon>Sordariomycetes</taxon>
        <taxon>Hypocreomycetidae</taxon>
        <taxon>Hypocreales</taxon>
        <taxon>Nectriaceae</taxon>
        <taxon>Fusarium</taxon>
    </lineage>
</organism>
<keyword evidence="2" id="KW-1185">Reference proteome</keyword>
<protein>
    <submittedName>
        <fullName evidence="1">Uncharacterized protein</fullName>
    </submittedName>
</protein>
<dbReference type="AlphaFoldDB" id="A0A395T4Z9"/>
<gene>
    <name evidence="1" type="ORF">FLONG3_2524</name>
</gene>
<sequence length="64" mass="6898">ESSILAEPGSLKTAAALKTSALLNRERLLGVEQELVEAQQDEAALLLFLLIGILLIKELNALKN</sequence>
<name>A0A395T4Z9_9HYPO</name>
<reference evidence="1 2" key="1">
    <citation type="journal article" date="2018" name="PLoS Pathog.">
        <title>Evolution of structural diversity of trichothecenes, a family of toxins produced by plant pathogenic and entomopathogenic fungi.</title>
        <authorList>
            <person name="Proctor R.H."/>
            <person name="McCormick S.P."/>
            <person name="Kim H.S."/>
            <person name="Cardoza R.E."/>
            <person name="Stanley A.M."/>
            <person name="Lindo L."/>
            <person name="Kelly A."/>
            <person name="Brown D.W."/>
            <person name="Lee T."/>
            <person name="Vaughan M.M."/>
            <person name="Alexander N.J."/>
            <person name="Busman M."/>
            <person name="Gutierrez S."/>
        </authorList>
    </citation>
    <scope>NUCLEOTIDE SEQUENCE [LARGE SCALE GENOMIC DNA]</scope>
    <source>
        <strain evidence="1 2">NRRL 20695</strain>
    </source>
</reference>
<accession>A0A395T4Z9</accession>
<dbReference type="EMBL" id="PXOG01000050">
    <property type="protein sequence ID" value="RGP79295.1"/>
    <property type="molecule type" value="Genomic_DNA"/>
</dbReference>
<comment type="caution">
    <text evidence="1">The sequence shown here is derived from an EMBL/GenBank/DDBJ whole genome shotgun (WGS) entry which is preliminary data.</text>
</comment>
<evidence type="ECO:0000313" key="2">
    <source>
        <dbReference type="Proteomes" id="UP000266234"/>
    </source>
</evidence>
<feature type="non-terminal residue" evidence="1">
    <location>
        <position position="1"/>
    </location>
</feature>
<dbReference type="Proteomes" id="UP000266234">
    <property type="component" value="Unassembled WGS sequence"/>
</dbReference>
<evidence type="ECO:0000313" key="1">
    <source>
        <dbReference type="EMBL" id="RGP79295.1"/>
    </source>
</evidence>
<proteinExistence type="predicted"/>